<dbReference type="Proteomes" id="UP000325797">
    <property type="component" value="Chromosome"/>
</dbReference>
<dbReference type="PANTHER" id="PTHR23088:SF50">
    <property type="entry name" value="HYDROLASE YHCX"/>
    <property type="match status" value="1"/>
</dbReference>
<dbReference type="InterPro" id="IPR003010">
    <property type="entry name" value="C-N_Hydrolase"/>
</dbReference>
<keyword evidence="4" id="KW-1185">Reference proteome</keyword>
<organism evidence="3 4">
    <name type="scientific">Hypericibacter adhaerens</name>
    <dbReference type="NCBI Taxonomy" id="2602016"/>
    <lineage>
        <taxon>Bacteria</taxon>
        <taxon>Pseudomonadati</taxon>
        <taxon>Pseudomonadota</taxon>
        <taxon>Alphaproteobacteria</taxon>
        <taxon>Rhodospirillales</taxon>
        <taxon>Dongiaceae</taxon>
        <taxon>Hypericibacter</taxon>
    </lineage>
</organism>
<dbReference type="AlphaFoldDB" id="A0A5J6N6N2"/>
<dbReference type="PROSITE" id="PS50263">
    <property type="entry name" value="CN_HYDROLASE"/>
    <property type="match status" value="1"/>
</dbReference>
<feature type="domain" description="CN hydrolase" evidence="2">
    <location>
        <begin position="9"/>
        <end position="271"/>
    </location>
</feature>
<dbReference type="Gene3D" id="3.60.110.10">
    <property type="entry name" value="Carbon-nitrogen hydrolase"/>
    <property type="match status" value="1"/>
</dbReference>
<evidence type="ECO:0000313" key="4">
    <source>
        <dbReference type="Proteomes" id="UP000325797"/>
    </source>
</evidence>
<dbReference type="EMBL" id="CP042582">
    <property type="protein sequence ID" value="QEX25234.1"/>
    <property type="molecule type" value="Genomic_DNA"/>
</dbReference>
<evidence type="ECO:0000259" key="2">
    <source>
        <dbReference type="PROSITE" id="PS50263"/>
    </source>
</evidence>
<comment type="similarity">
    <text evidence="1">Belongs to the carbon-nitrogen hydrolase superfamily. NIT1/NIT2 family.</text>
</comment>
<accession>A0A5J6N6N2</accession>
<dbReference type="Pfam" id="PF00795">
    <property type="entry name" value="CN_hydrolase"/>
    <property type="match status" value="1"/>
</dbReference>
<evidence type="ECO:0000256" key="1">
    <source>
        <dbReference type="ARBA" id="ARBA00010613"/>
    </source>
</evidence>
<dbReference type="InterPro" id="IPR036526">
    <property type="entry name" value="C-N_Hydrolase_sf"/>
</dbReference>
<evidence type="ECO:0000313" key="3">
    <source>
        <dbReference type="EMBL" id="QEX25234.1"/>
    </source>
</evidence>
<sequence>MVRGMTDTLKISVATLAIRRYPDVGAFRAHIEALAGEAAAEGSRLLLLPELACLGLLWGDPEAGATTVPGVAGLYRRRLTPLLGAYTDCLREVARRHRIAIAGASFWHEEKGHGLNSAYIALPDGTLLRQDKLHPTRPEQAIDTVGGETLTPFEIEGVRIGLAICYDVQFPELTRHLVAEGIEVLLVPSLTTERGYWRVRHSAQARAVENQIYVCVSPIVGDLGIPTDHPVVCVGCAYVACPIDNRFAIADGTYAEAAKNTESLLHVDLDLARLRLSRTKSEIRQLADRRPELYARLKR</sequence>
<protein>
    <recommendedName>
        <fullName evidence="2">CN hydrolase domain-containing protein</fullName>
    </recommendedName>
</protein>
<gene>
    <name evidence="3" type="ORF">FRZ61_51810</name>
</gene>
<name>A0A5J6N6N2_9PROT</name>
<dbReference type="KEGG" id="hadh:FRZ61_51810"/>
<proteinExistence type="inferred from homology"/>
<dbReference type="PANTHER" id="PTHR23088">
    <property type="entry name" value="NITRILASE-RELATED"/>
    <property type="match status" value="1"/>
</dbReference>
<reference evidence="3 4" key="1">
    <citation type="submission" date="2019-08" db="EMBL/GenBank/DDBJ databases">
        <title>Hyperibacter terrae gen. nov., sp. nov. and Hyperibacter viscosus sp. nov., two new members in the family Rhodospirillaceae isolated from the rhizosphere of Hypericum perforatum.</title>
        <authorList>
            <person name="Noviana Z."/>
        </authorList>
    </citation>
    <scope>NUCLEOTIDE SEQUENCE [LARGE SCALE GENOMIC DNA]</scope>
    <source>
        <strain evidence="3 4">R5959</strain>
    </source>
</reference>
<dbReference type="InterPro" id="IPR001110">
    <property type="entry name" value="UPF0012_CS"/>
</dbReference>
<dbReference type="PROSITE" id="PS01227">
    <property type="entry name" value="UPF0012"/>
    <property type="match status" value="1"/>
</dbReference>
<dbReference type="SUPFAM" id="SSF56317">
    <property type="entry name" value="Carbon-nitrogen hydrolase"/>
    <property type="match status" value="1"/>
</dbReference>